<sequence>MSDSSTIDECQDALLSLSLPDSLRSGGIPSDFIVVHQPQPQADMQEKLQAPTAHFDLEDDECDSYVNAAFRSSKEGQAYLFIGTEYVVFDYSQGPSQAKVVKGPLPICHGFPFLRFTFFVDYELDAAFGSGENEAIFFFRDECAKINYSSNPSYDIKQITEMFPLLQETQFKSDIDAALESWESNKAFLFKDDQCVCINYSSDNCGDVSTIRPIAEFFPILKDTFFDSGIQAGFMTNCYEVVLFKKDRWAWIKFGSPTRRFDTPFLYIGQMCPSLRNILPRRNCGLDGHGSNCGCVPNPSSGSSRRIYTPEEVEWIKAAMERKCRSGTYVNVEDLCR</sequence>
<comment type="caution">
    <text evidence="2">The sequence shown here is derived from an EMBL/GenBank/DDBJ whole genome shotgun (WGS) entry which is preliminary data.</text>
</comment>
<feature type="repeat" description="Hemopexin" evidence="1">
    <location>
        <begin position="63"/>
        <end position="114"/>
    </location>
</feature>
<accession>A0A834GE69</accession>
<dbReference type="AlphaFoldDB" id="A0A834GE69"/>
<evidence type="ECO:0000256" key="1">
    <source>
        <dbReference type="PROSITE-ProRule" id="PRU01011"/>
    </source>
</evidence>
<evidence type="ECO:0000313" key="2">
    <source>
        <dbReference type="EMBL" id="KAF7130629.1"/>
    </source>
</evidence>
<keyword evidence="3" id="KW-1185">Reference proteome</keyword>
<protein>
    <submittedName>
        <fullName evidence="2">Uncharacterized protein</fullName>
    </submittedName>
</protein>
<dbReference type="OrthoDB" id="1552594at2759"/>
<dbReference type="InterPro" id="IPR018487">
    <property type="entry name" value="Hemopexin-like_repeat"/>
</dbReference>
<dbReference type="EMBL" id="WJXA01000010">
    <property type="protein sequence ID" value="KAF7130629.1"/>
    <property type="molecule type" value="Genomic_DNA"/>
</dbReference>
<gene>
    <name evidence="2" type="ORF">RHSIM_Rhsim10G0134200</name>
</gene>
<feature type="repeat" description="Hemopexin" evidence="1">
    <location>
        <begin position="172"/>
        <end position="221"/>
    </location>
</feature>
<proteinExistence type="predicted"/>
<organism evidence="2 3">
    <name type="scientific">Rhododendron simsii</name>
    <name type="common">Sims's rhododendron</name>
    <dbReference type="NCBI Taxonomy" id="118357"/>
    <lineage>
        <taxon>Eukaryota</taxon>
        <taxon>Viridiplantae</taxon>
        <taxon>Streptophyta</taxon>
        <taxon>Embryophyta</taxon>
        <taxon>Tracheophyta</taxon>
        <taxon>Spermatophyta</taxon>
        <taxon>Magnoliopsida</taxon>
        <taxon>eudicotyledons</taxon>
        <taxon>Gunneridae</taxon>
        <taxon>Pentapetalae</taxon>
        <taxon>asterids</taxon>
        <taxon>Ericales</taxon>
        <taxon>Ericaceae</taxon>
        <taxon>Ericoideae</taxon>
        <taxon>Rhodoreae</taxon>
        <taxon>Rhododendron</taxon>
    </lineage>
</organism>
<dbReference type="Gene3D" id="2.110.10.10">
    <property type="entry name" value="Hemopexin-like domain"/>
    <property type="match status" value="1"/>
</dbReference>
<dbReference type="SMART" id="SM00120">
    <property type="entry name" value="HX"/>
    <property type="match status" value="3"/>
</dbReference>
<reference evidence="2" key="1">
    <citation type="submission" date="2019-11" db="EMBL/GenBank/DDBJ databases">
        <authorList>
            <person name="Liu Y."/>
            <person name="Hou J."/>
            <person name="Li T.-Q."/>
            <person name="Guan C.-H."/>
            <person name="Wu X."/>
            <person name="Wu H.-Z."/>
            <person name="Ling F."/>
            <person name="Zhang R."/>
            <person name="Shi X.-G."/>
            <person name="Ren J.-P."/>
            <person name="Chen E.-F."/>
            <person name="Sun J.-M."/>
        </authorList>
    </citation>
    <scope>NUCLEOTIDE SEQUENCE</scope>
    <source>
        <strain evidence="2">Adult_tree_wgs_1</strain>
        <tissue evidence="2">Leaves</tissue>
    </source>
</reference>
<dbReference type="InterPro" id="IPR036375">
    <property type="entry name" value="Hemopexin-like_dom_sf"/>
</dbReference>
<name>A0A834GE69_RHOSS</name>
<dbReference type="Proteomes" id="UP000626092">
    <property type="component" value="Unassembled WGS sequence"/>
</dbReference>
<evidence type="ECO:0000313" key="3">
    <source>
        <dbReference type="Proteomes" id="UP000626092"/>
    </source>
</evidence>
<dbReference type="SUPFAM" id="SSF50923">
    <property type="entry name" value="Hemopexin-like domain"/>
    <property type="match status" value="1"/>
</dbReference>
<dbReference type="PROSITE" id="PS51642">
    <property type="entry name" value="HEMOPEXIN_2"/>
    <property type="match status" value="2"/>
</dbReference>